<gene>
    <name evidence="4" type="ORF">DPMN_145456</name>
</gene>
<accession>A0A9D4F564</accession>
<proteinExistence type="predicted"/>
<keyword evidence="1" id="KW-0547">Nucleotide-binding</keyword>
<keyword evidence="1" id="KW-0067">ATP-binding</keyword>
<dbReference type="InterPro" id="IPR027483">
    <property type="entry name" value="PInositol-4-P-4/5-kinase_C_sf"/>
</dbReference>
<keyword evidence="1" id="KW-0808">Transferase</keyword>
<dbReference type="InterPro" id="IPR023610">
    <property type="entry name" value="PInositol-4/5-P-5/4-kinase"/>
</dbReference>
<evidence type="ECO:0000256" key="2">
    <source>
        <dbReference type="SAM" id="MobiDB-lite"/>
    </source>
</evidence>
<dbReference type="SMART" id="SM00330">
    <property type="entry name" value="PIPKc"/>
    <property type="match status" value="1"/>
</dbReference>
<dbReference type="PANTHER" id="PTHR23086:SF46">
    <property type="entry name" value="PHOSPHATIDYLINOSITOL 4-PHOSPHATE 5-KINASE-LIKE PROTEIN 1"/>
    <property type="match status" value="1"/>
</dbReference>
<dbReference type="AlphaFoldDB" id="A0A9D4F564"/>
<sequence length="507" mass="58238">MARVEDVPHPMGPVIQVRSRWHYLRQRLKKRGVVEVDSSHPSSDMLSAMQAAFNKVFNEHPEGHGKEEIRMEDVEQIIKFDVQSKNGKTYTFCSYASPVFARMRRAVDVPEEDFVASLVSSQSPYLEFISNSRSGQDFYFTNNQRFILKTDHQHCIQFFLGILRTYLTHFLVYPHSLLVKFLGIYSIKTTATRKKYFLVMQSIFYPTIRLEERFDIKGCLANRYQDPNPPGKKTIIVLKDQNFQEEKIELGAQKKWFLTQLRADVDFLKGIEVQDYSLLLGRHPLHTGEKRLSVGNLVMRVQKSFGHKLDPDTDVDNDHQGETPGKTPSESRVQTSTGTRVQTGTGTRVQTGTGTRVQTSTGTRVQTAEGNHNDMEMEVVLKTPTSKSASSTKSKTVRGLEERMIRSRSQRKISFLHSLSDSEYLDNSGYKLKNRRLLLNNENCLHIIDGEQYRYYVGVIDFFTVFGCRQQVAKILKDIKNCCGSHSSVPPEVYGERFFEFIKERVV</sequence>
<dbReference type="GO" id="GO:0016308">
    <property type="term" value="F:1-phosphatidylinositol-4-phosphate 5-kinase activity"/>
    <property type="evidence" value="ECO:0007669"/>
    <property type="project" value="TreeGrafter"/>
</dbReference>
<dbReference type="EMBL" id="JAIWYP010000007">
    <property type="protein sequence ID" value="KAH3791967.1"/>
    <property type="molecule type" value="Genomic_DNA"/>
</dbReference>
<dbReference type="Gene3D" id="3.30.800.10">
    <property type="entry name" value="Phosphatidylinositol Phosphate Kinase II Beta"/>
    <property type="match status" value="1"/>
</dbReference>
<reference evidence="4" key="1">
    <citation type="journal article" date="2019" name="bioRxiv">
        <title>The Genome of the Zebra Mussel, Dreissena polymorpha: A Resource for Invasive Species Research.</title>
        <authorList>
            <person name="McCartney M.A."/>
            <person name="Auch B."/>
            <person name="Kono T."/>
            <person name="Mallez S."/>
            <person name="Zhang Y."/>
            <person name="Obille A."/>
            <person name="Becker A."/>
            <person name="Abrahante J.E."/>
            <person name="Garbe J."/>
            <person name="Badalamenti J.P."/>
            <person name="Herman A."/>
            <person name="Mangelson H."/>
            <person name="Liachko I."/>
            <person name="Sullivan S."/>
            <person name="Sone E.D."/>
            <person name="Koren S."/>
            <person name="Silverstein K.A.T."/>
            <person name="Beckman K.B."/>
            <person name="Gohl D.M."/>
        </authorList>
    </citation>
    <scope>NUCLEOTIDE SEQUENCE</scope>
    <source>
        <strain evidence="4">Duluth1</strain>
        <tissue evidence="4">Whole animal</tissue>
    </source>
</reference>
<dbReference type="Proteomes" id="UP000828390">
    <property type="component" value="Unassembled WGS sequence"/>
</dbReference>
<dbReference type="InterPro" id="IPR002498">
    <property type="entry name" value="PInositol-4-P-4/5-kinase_core"/>
</dbReference>
<comment type="caution">
    <text evidence="4">The sequence shown here is derived from an EMBL/GenBank/DDBJ whole genome shotgun (WGS) entry which is preliminary data.</text>
</comment>
<dbReference type="Gene3D" id="3.30.810.10">
    <property type="entry name" value="2-Layer Sandwich"/>
    <property type="match status" value="1"/>
</dbReference>
<dbReference type="GO" id="GO:0005886">
    <property type="term" value="C:plasma membrane"/>
    <property type="evidence" value="ECO:0007669"/>
    <property type="project" value="TreeGrafter"/>
</dbReference>
<feature type="compositionally biased region" description="Low complexity" evidence="2">
    <location>
        <begin position="332"/>
        <end position="366"/>
    </location>
</feature>
<protein>
    <recommendedName>
        <fullName evidence="3">PIPK domain-containing protein</fullName>
    </recommendedName>
</protein>
<evidence type="ECO:0000313" key="4">
    <source>
        <dbReference type="EMBL" id="KAH3791967.1"/>
    </source>
</evidence>
<evidence type="ECO:0000259" key="3">
    <source>
        <dbReference type="PROSITE" id="PS51455"/>
    </source>
</evidence>
<dbReference type="Pfam" id="PF01504">
    <property type="entry name" value="PIP5K"/>
    <property type="match status" value="1"/>
</dbReference>
<feature type="compositionally biased region" description="Basic and acidic residues" evidence="2">
    <location>
        <begin position="307"/>
        <end position="321"/>
    </location>
</feature>
<feature type="region of interest" description="Disordered" evidence="2">
    <location>
        <begin position="307"/>
        <end position="366"/>
    </location>
</feature>
<dbReference type="PROSITE" id="PS51455">
    <property type="entry name" value="PIPK"/>
    <property type="match status" value="1"/>
</dbReference>
<dbReference type="SUPFAM" id="SSF56104">
    <property type="entry name" value="SAICAR synthase-like"/>
    <property type="match status" value="1"/>
</dbReference>
<dbReference type="InterPro" id="IPR027484">
    <property type="entry name" value="PInositol-4-P-5-kinase_N"/>
</dbReference>
<keyword evidence="5" id="KW-1185">Reference proteome</keyword>
<evidence type="ECO:0000313" key="5">
    <source>
        <dbReference type="Proteomes" id="UP000828390"/>
    </source>
</evidence>
<feature type="domain" description="PIPK" evidence="3">
    <location>
        <begin position="26"/>
        <end position="506"/>
    </location>
</feature>
<evidence type="ECO:0000256" key="1">
    <source>
        <dbReference type="PROSITE-ProRule" id="PRU00781"/>
    </source>
</evidence>
<dbReference type="PANTHER" id="PTHR23086">
    <property type="entry name" value="PHOSPHATIDYLINOSITOL-4-PHOSPHATE 5-KINASE"/>
    <property type="match status" value="1"/>
</dbReference>
<dbReference type="GO" id="GO:0046854">
    <property type="term" value="P:phosphatidylinositol phosphate biosynthetic process"/>
    <property type="evidence" value="ECO:0007669"/>
    <property type="project" value="TreeGrafter"/>
</dbReference>
<organism evidence="4 5">
    <name type="scientific">Dreissena polymorpha</name>
    <name type="common">Zebra mussel</name>
    <name type="synonym">Mytilus polymorpha</name>
    <dbReference type="NCBI Taxonomy" id="45954"/>
    <lineage>
        <taxon>Eukaryota</taxon>
        <taxon>Metazoa</taxon>
        <taxon>Spiralia</taxon>
        <taxon>Lophotrochozoa</taxon>
        <taxon>Mollusca</taxon>
        <taxon>Bivalvia</taxon>
        <taxon>Autobranchia</taxon>
        <taxon>Heteroconchia</taxon>
        <taxon>Euheterodonta</taxon>
        <taxon>Imparidentia</taxon>
        <taxon>Neoheterodontei</taxon>
        <taxon>Myida</taxon>
        <taxon>Dreissenoidea</taxon>
        <taxon>Dreissenidae</taxon>
        <taxon>Dreissena</taxon>
    </lineage>
</organism>
<reference evidence="4" key="2">
    <citation type="submission" date="2020-11" db="EMBL/GenBank/DDBJ databases">
        <authorList>
            <person name="McCartney M.A."/>
            <person name="Auch B."/>
            <person name="Kono T."/>
            <person name="Mallez S."/>
            <person name="Becker A."/>
            <person name="Gohl D.M."/>
            <person name="Silverstein K.A.T."/>
            <person name="Koren S."/>
            <person name="Bechman K.B."/>
            <person name="Herman A."/>
            <person name="Abrahante J.E."/>
            <person name="Garbe J."/>
        </authorList>
    </citation>
    <scope>NUCLEOTIDE SEQUENCE</scope>
    <source>
        <strain evidence="4">Duluth1</strain>
        <tissue evidence="4">Whole animal</tissue>
    </source>
</reference>
<keyword evidence="1" id="KW-0418">Kinase</keyword>
<name>A0A9D4F564_DREPO</name>
<dbReference type="GO" id="GO:0005524">
    <property type="term" value="F:ATP binding"/>
    <property type="evidence" value="ECO:0007669"/>
    <property type="project" value="UniProtKB-UniRule"/>
</dbReference>